<organism evidence="2 3">
    <name type="scientific">Cognatilysobacter xinjiangensis</name>
    <dbReference type="NCBI Taxonomy" id="546892"/>
    <lineage>
        <taxon>Bacteria</taxon>
        <taxon>Pseudomonadati</taxon>
        <taxon>Pseudomonadota</taxon>
        <taxon>Gammaproteobacteria</taxon>
        <taxon>Lysobacterales</taxon>
        <taxon>Lysobacteraceae</taxon>
        <taxon>Cognatilysobacter</taxon>
    </lineage>
</organism>
<feature type="chain" id="PRO_5047007238" description="TonB C-terminal domain-containing protein" evidence="1">
    <location>
        <begin position="20"/>
        <end position="294"/>
    </location>
</feature>
<accession>A0ABQ3C667</accession>
<reference evidence="3" key="1">
    <citation type="journal article" date="2019" name="Int. J. Syst. Evol. Microbiol.">
        <title>The Global Catalogue of Microorganisms (GCM) 10K type strain sequencing project: providing services to taxonomists for standard genome sequencing and annotation.</title>
        <authorList>
            <consortium name="The Broad Institute Genomics Platform"/>
            <consortium name="The Broad Institute Genome Sequencing Center for Infectious Disease"/>
            <person name="Wu L."/>
            <person name="Ma J."/>
        </authorList>
    </citation>
    <scope>NUCLEOTIDE SEQUENCE [LARGE SCALE GENOMIC DNA]</scope>
    <source>
        <strain evidence="3">KCTC 22558</strain>
    </source>
</reference>
<keyword evidence="1" id="KW-0732">Signal</keyword>
<dbReference type="SUPFAM" id="SSF74653">
    <property type="entry name" value="TolA/TonB C-terminal domain"/>
    <property type="match status" value="1"/>
</dbReference>
<evidence type="ECO:0000313" key="2">
    <source>
        <dbReference type="EMBL" id="GGZ69654.1"/>
    </source>
</evidence>
<evidence type="ECO:0000313" key="3">
    <source>
        <dbReference type="Proteomes" id="UP000643403"/>
    </source>
</evidence>
<comment type="caution">
    <text evidence="2">The sequence shown here is derived from an EMBL/GenBank/DDBJ whole genome shotgun (WGS) entry which is preliminary data.</text>
</comment>
<dbReference type="Proteomes" id="UP000643403">
    <property type="component" value="Unassembled WGS sequence"/>
</dbReference>
<gene>
    <name evidence="2" type="ORF">GCM10008101_24810</name>
</gene>
<keyword evidence="3" id="KW-1185">Reference proteome</keyword>
<evidence type="ECO:0008006" key="4">
    <source>
        <dbReference type="Google" id="ProtNLM"/>
    </source>
</evidence>
<feature type="signal peptide" evidence="1">
    <location>
        <begin position="1"/>
        <end position="19"/>
    </location>
</feature>
<sequence length="294" mass="31763">MRNLMLAFALLVAIAPAHAARLADVVIEEPVLATRVDGKLEIETSGAVVGFTPTTVIKDSLAESLRAMVMRWRFEPVVVDGRVVNAIAPVRLSLAAVPREDGAFEMKIEHLTFPDEADGREHDGGGSESRILSAKVARRVAPQYPTASLRAGVSGRVLVAVRMDEDGQVLDAVARETALYNVKGSDRRLAPYVADLEAASVRAMRRWKFDLTLAPRAPGDAEPLTGFIAFVYTIGNAGTPEQGSWTWEARTLGRPIPWLAPALADRIPGVEDVGENGSFGLPKSRYRRIGDGTL</sequence>
<proteinExistence type="predicted"/>
<protein>
    <recommendedName>
        <fullName evidence="4">TonB C-terminal domain-containing protein</fullName>
    </recommendedName>
</protein>
<evidence type="ECO:0000256" key="1">
    <source>
        <dbReference type="SAM" id="SignalP"/>
    </source>
</evidence>
<name>A0ABQ3C667_9GAMM</name>
<dbReference type="EMBL" id="BMXY01000004">
    <property type="protein sequence ID" value="GGZ69654.1"/>
    <property type="molecule type" value="Genomic_DNA"/>
</dbReference>
<dbReference type="RefSeq" id="WP_189450475.1">
    <property type="nucleotide sequence ID" value="NZ_BMXY01000004.1"/>
</dbReference>
<dbReference type="Gene3D" id="3.30.1150.10">
    <property type="match status" value="1"/>
</dbReference>